<dbReference type="EMBL" id="JBHSOF010000016">
    <property type="protein sequence ID" value="MFC5664345.1"/>
    <property type="molecule type" value="Genomic_DNA"/>
</dbReference>
<name>A0ABW0X772_9ACTN</name>
<organism evidence="2 3">
    <name type="scientific">Kitasatospora misakiensis</name>
    <dbReference type="NCBI Taxonomy" id="67330"/>
    <lineage>
        <taxon>Bacteria</taxon>
        <taxon>Bacillati</taxon>
        <taxon>Actinomycetota</taxon>
        <taxon>Actinomycetes</taxon>
        <taxon>Kitasatosporales</taxon>
        <taxon>Streptomycetaceae</taxon>
        <taxon>Kitasatospora</taxon>
    </lineage>
</organism>
<evidence type="ECO:0000256" key="1">
    <source>
        <dbReference type="SAM" id="MobiDB-lite"/>
    </source>
</evidence>
<protein>
    <submittedName>
        <fullName evidence="2">Uncharacterized protein</fullName>
    </submittedName>
</protein>
<evidence type="ECO:0000313" key="2">
    <source>
        <dbReference type="EMBL" id="MFC5664345.1"/>
    </source>
</evidence>
<gene>
    <name evidence="2" type="ORF">ACFP3U_15295</name>
</gene>
<keyword evidence="3" id="KW-1185">Reference proteome</keyword>
<feature type="region of interest" description="Disordered" evidence="1">
    <location>
        <begin position="37"/>
        <end position="59"/>
    </location>
</feature>
<proteinExistence type="predicted"/>
<comment type="caution">
    <text evidence="2">The sequence shown here is derived from an EMBL/GenBank/DDBJ whole genome shotgun (WGS) entry which is preliminary data.</text>
</comment>
<dbReference type="RefSeq" id="WP_380226040.1">
    <property type="nucleotide sequence ID" value="NZ_JBHSOF010000016.1"/>
</dbReference>
<evidence type="ECO:0000313" key="3">
    <source>
        <dbReference type="Proteomes" id="UP001595975"/>
    </source>
</evidence>
<accession>A0ABW0X772</accession>
<reference evidence="3" key="1">
    <citation type="journal article" date="2019" name="Int. J. Syst. Evol. Microbiol.">
        <title>The Global Catalogue of Microorganisms (GCM) 10K type strain sequencing project: providing services to taxonomists for standard genome sequencing and annotation.</title>
        <authorList>
            <consortium name="The Broad Institute Genomics Platform"/>
            <consortium name="The Broad Institute Genome Sequencing Center for Infectious Disease"/>
            <person name="Wu L."/>
            <person name="Ma J."/>
        </authorList>
    </citation>
    <scope>NUCLEOTIDE SEQUENCE [LARGE SCALE GENOMIC DNA]</scope>
    <source>
        <strain evidence="3">CGMCC 4.1437</strain>
    </source>
</reference>
<dbReference type="Proteomes" id="UP001595975">
    <property type="component" value="Unassembled WGS sequence"/>
</dbReference>
<sequence length="59" mass="6386">MAPEEREEIPPAAVDDLVELAGGDAGEVVEMLRAFGLDDEADLLEEESEPPEDDEGDEE</sequence>